<protein>
    <submittedName>
        <fullName evidence="2">Uncharacterized protein</fullName>
    </submittedName>
</protein>
<sequence>MTHRTRTAAERQAAWRNRRATAGENGERRINTWVSTGAALALARLARHHGLTQRAMLEHLLAVADDALTAELDPMSHAWDAYFTVTQ</sequence>
<feature type="region of interest" description="Disordered" evidence="1">
    <location>
        <begin position="1"/>
        <end position="23"/>
    </location>
</feature>
<dbReference type="EMBL" id="NHRY01000180">
    <property type="protein sequence ID" value="PPQ31933.1"/>
    <property type="molecule type" value="Genomic_DNA"/>
</dbReference>
<comment type="caution">
    <text evidence="2">The sequence shown here is derived from an EMBL/GenBank/DDBJ whole genome shotgun (WGS) entry which is preliminary data.</text>
</comment>
<keyword evidence="3" id="KW-1185">Reference proteome</keyword>
<dbReference type="AlphaFoldDB" id="A0A2S6NBE4"/>
<dbReference type="RefSeq" id="WP_104519874.1">
    <property type="nucleotide sequence ID" value="NZ_NHRY01000180.1"/>
</dbReference>
<gene>
    <name evidence="2" type="ORF">CCS01_16215</name>
</gene>
<evidence type="ECO:0000313" key="3">
    <source>
        <dbReference type="Proteomes" id="UP000239724"/>
    </source>
</evidence>
<dbReference type="OrthoDB" id="8969015at2"/>
<dbReference type="Proteomes" id="UP000239724">
    <property type="component" value="Unassembled WGS sequence"/>
</dbReference>
<evidence type="ECO:0000313" key="2">
    <source>
        <dbReference type="EMBL" id="PPQ31933.1"/>
    </source>
</evidence>
<name>A0A2S6NBE4_RHOGL</name>
<proteinExistence type="predicted"/>
<organism evidence="2 3">
    <name type="scientific">Rhodopila globiformis</name>
    <name type="common">Rhodopseudomonas globiformis</name>
    <dbReference type="NCBI Taxonomy" id="1071"/>
    <lineage>
        <taxon>Bacteria</taxon>
        <taxon>Pseudomonadati</taxon>
        <taxon>Pseudomonadota</taxon>
        <taxon>Alphaproteobacteria</taxon>
        <taxon>Acetobacterales</taxon>
        <taxon>Acetobacteraceae</taxon>
        <taxon>Rhodopila</taxon>
    </lineage>
</organism>
<evidence type="ECO:0000256" key="1">
    <source>
        <dbReference type="SAM" id="MobiDB-lite"/>
    </source>
</evidence>
<accession>A0A2S6NBE4</accession>
<reference evidence="2 3" key="1">
    <citation type="journal article" date="2018" name="Arch. Microbiol.">
        <title>New insights into the metabolic potential of the phototrophic purple bacterium Rhodopila globiformis DSM 161(T) from its draft genome sequence and evidence for a vanadium-dependent nitrogenase.</title>
        <authorList>
            <person name="Imhoff J.F."/>
            <person name="Rahn T."/>
            <person name="Kunzel S."/>
            <person name="Neulinger S.C."/>
        </authorList>
    </citation>
    <scope>NUCLEOTIDE SEQUENCE [LARGE SCALE GENOMIC DNA]</scope>
    <source>
        <strain evidence="2 3">DSM 161</strain>
    </source>
</reference>